<protein>
    <submittedName>
        <fullName evidence="2">Uncharacterized protein</fullName>
    </submittedName>
</protein>
<evidence type="ECO:0000313" key="2">
    <source>
        <dbReference type="EMBL" id="PLW33362.1"/>
    </source>
</evidence>
<feature type="region of interest" description="Disordered" evidence="1">
    <location>
        <begin position="55"/>
        <end position="98"/>
    </location>
</feature>
<dbReference type="EMBL" id="PGCJ01000301">
    <property type="protein sequence ID" value="PLW33362.1"/>
    <property type="molecule type" value="Genomic_DNA"/>
</dbReference>
<accession>A0A2N5U6K0</accession>
<evidence type="ECO:0000256" key="1">
    <source>
        <dbReference type="SAM" id="MobiDB-lite"/>
    </source>
</evidence>
<comment type="caution">
    <text evidence="2">The sequence shown here is derived from an EMBL/GenBank/DDBJ whole genome shotgun (WGS) entry which is preliminary data.</text>
</comment>
<reference evidence="2 3" key="1">
    <citation type="submission" date="2017-11" db="EMBL/GenBank/DDBJ databases">
        <title>De novo assembly and phasing of dikaryotic genomes from two isolates of Puccinia coronata f. sp. avenae, the causal agent of oat crown rust.</title>
        <authorList>
            <person name="Miller M.E."/>
            <person name="Zhang Y."/>
            <person name="Omidvar V."/>
            <person name="Sperschneider J."/>
            <person name="Schwessinger B."/>
            <person name="Raley C."/>
            <person name="Palmer J.M."/>
            <person name="Garnica D."/>
            <person name="Upadhyaya N."/>
            <person name="Rathjen J."/>
            <person name="Taylor J.M."/>
            <person name="Park R.F."/>
            <person name="Dodds P.N."/>
            <person name="Hirsch C.D."/>
            <person name="Kianian S.F."/>
            <person name="Figueroa M."/>
        </authorList>
    </citation>
    <scope>NUCLEOTIDE SEQUENCE [LARGE SCALE GENOMIC DNA]</scope>
    <source>
        <strain evidence="2">12NC29</strain>
    </source>
</reference>
<sequence>MQVVSLIPSTSPLRASRTSRRAQAALRSAAWRSEQQQHSGINPAHDFMEICTGRESSRETPHGPLSAGDSNEISEGASTRLQVTSSINRRRKSALVPPGTTAISAAKHSSELHRSLWIGGSRRHSGSRSDAYRKRTGGSASRAVGGMAYSEVSLILFKGPNL</sequence>
<dbReference type="Proteomes" id="UP000235388">
    <property type="component" value="Unassembled WGS sequence"/>
</dbReference>
<proteinExistence type="predicted"/>
<name>A0A2N5U6K0_9BASI</name>
<evidence type="ECO:0000313" key="3">
    <source>
        <dbReference type="Proteomes" id="UP000235388"/>
    </source>
</evidence>
<feature type="compositionally biased region" description="Polar residues" evidence="1">
    <location>
        <begin position="68"/>
        <end position="87"/>
    </location>
</feature>
<keyword evidence="3" id="KW-1185">Reference proteome</keyword>
<dbReference type="AlphaFoldDB" id="A0A2N5U6K0"/>
<feature type="region of interest" description="Disordered" evidence="1">
    <location>
        <begin position="120"/>
        <end position="141"/>
    </location>
</feature>
<gene>
    <name evidence="2" type="ORF">PCANC_23103</name>
</gene>
<organism evidence="2 3">
    <name type="scientific">Puccinia coronata f. sp. avenae</name>
    <dbReference type="NCBI Taxonomy" id="200324"/>
    <lineage>
        <taxon>Eukaryota</taxon>
        <taxon>Fungi</taxon>
        <taxon>Dikarya</taxon>
        <taxon>Basidiomycota</taxon>
        <taxon>Pucciniomycotina</taxon>
        <taxon>Pucciniomycetes</taxon>
        <taxon>Pucciniales</taxon>
        <taxon>Pucciniaceae</taxon>
        <taxon>Puccinia</taxon>
    </lineage>
</organism>